<feature type="domain" description="CcmH/CycL/Ccl2/NrfF N-terminal" evidence="8">
    <location>
        <begin position="12"/>
        <end position="154"/>
    </location>
</feature>
<dbReference type="InterPro" id="IPR051263">
    <property type="entry name" value="C-type_cytochrome_biogenesis"/>
</dbReference>
<keyword evidence="3 7" id="KW-0479">Metal-binding</keyword>
<evidence type="ECO:0000256" key="6">
    <source>
        <dbReference type="ARBA" id="ARBA00023004"/>
    </source>
</evidence>
<evidence type="ECO:0000256" key="1">
    <source>
        <dbReference type="ARBA" id="ARBA00010342"/>
    </source>
</evidence>
<evidence type="ECO:0000313" key="10">
    <source>
        <dbReference type="Proteomes" id="UP000078503"/>
    </source>
</evidence>
<keyword evidence="6 7" id="KW-0408">Iron</keyword>
<keyword evidence="2 7" id="KW-0349">Heme</keyword>
<dbReference type="AlphaFoldDB" id="A0A178KP00"/>
<name>A0A178KP00_9GAMM</name>
<reference evidence="9 10" key="1">
    <citation type="submission" date="2016-03" db="EMBL/GenBank/DDBJ databases">
        <title>Photobacterium proteolyticum sp. nov. a protease producing bacterium isolated from ocean sediments of Laizhou Bay.</title>
        <authorList>
            <person name="Li Y."/>
        </authorList>
    </citation>
    <scope>NUCLEOTIDE SEQUENCE [LARGE SCALE GENOMIC DNA]</scope>
    <source>
        <strain evidence="9 10">R-40508</strain>
    </source>
</reference>
<protein>
    <recommendedName>
        <fullName evidence="7">Cytochrome c-type biogenesis protein</fullName>
    </recommendedName>
</protein>
<keyword evidence="7" id="KW-0812">Transmembrane</keyword>
<feature type="signal peptide" evidence="7">
    <location>
        <begin position="1"/>
        <end position="23"/>
    </location>
</feature>
<keyword evidence="7" id="KW-0472">Membrane</keyword>
<dbReference type="Gene3D" id="1.10.8.640">
    <property type="entry name" value="Cytochrome C biogenesis protein"/>
    <property type="match status" value="1"/>
</dbReference>
<dbReference type="GO" id="GO:0005886">
    <property type="term" value="C:plasma membrane"/>
    <property type="evidence" value="ECO:0007669"/>
    <property type="project" value="TreeGrafter"/>
</dbReference>
<organism evidence="9 10">
    <name type="scientific">Photobacterium jeanii</name>
    <dbReference type="NCBI Taxonomy" id="858640"/>
    <lineage>
        <taxon>Bacteria</taxon>
        <taxon>Pseudomonadati</taxon>
        <taxon>Pseudomonadota</taxon>
        <taxon>Gammaproteobacteria</taxon>
        <taxon>Vibrionales</taxon>
        <taxon>Vibrionaceae</taxon>
        <taxon>Photobacterium</taxon>
    </lineage>
</organism>
<dbReference type="GO" id="GO:0046872">
    <property type="term" value="F:metal ion binding"/>
    <property type="evidence" value="ECO:0007669"/>
    <property type="project" value="UniProtKB-KW"/>
</dbReference>
<gene>
    <name evidence="9" type="ORF">A3K86_06755</name>
</gene>
<evidence type="ECO:0000256" key="7">
    <source>
        <dbReference type="RuleBase" id="RU364112"/>
    </source>
</evidence>
<dbReference type="STRING" id="858640.A3K86_06755"/>
<comment type="similarity">
    <text evidence="1 7">Belongs to the CcmH/CycL/Ccl2/NrfF family.</text>
</comment>
<dbReference type="InterPro" id="IPR038297">
    <property type="entry name" value="CcmH/CycL/NrfF/Ccl2_sf"/>
</dbReference>
<dbReference type="OrthoDB" id="9804975at2"/>
<evidence type="ECO:0000256" key="4">
    <source>
        <dbReference type="ARBA" id="ARBA00022729"/>
    </source>
</evidence>
<comment type="function">
    <text evidence="7">Possible subunit of a heme lyase.</text>
</comment>
<comment type="caution">
    <text evidence="9">The sequence shown here is derived from an EMBL/GenBank/DDBJ whole genome shotgun (WGS) entry which is preliminary data.</text>
</comment>
<keyword evidence="5" id="KW-0201">Cytochrome c-type biogenesis</keyword>
<dbReference type="PANTHER" id="PTHR47870:SF1">
    <property type="entry name" value="CYTOCHROME C-TYPE BIOGENESIS PROTEIN CCMH"/>
    <property type="match status" value="1"/>
</dbReference>
<feature type="chain" id="PRO_5008090526" description="Cytochrome c-type biogenesis protein" evidence="7">
    <location>
        <begin position="24"/>
        <end position="171"/>
    </location>
</feature>
<evidence type="ECO:0000256" key="5">
    <source>
        <dbReference type="ARBA" id="ARBA00022748"/>
    </source>
</evidence>
<dbReference type="Proteomes" id="UP000078503">
    <property type="component" value="Unassembled WGS sequence"/>
</dbReference>
<feature type="transmembrane region" description="Helical" evidence="7">
    <location>
        <begin position="107"/>
        <end position="126"/>
    </location>
</feature>
<sequence length="171" mass="19281">MKRFSMLLAGLMLALLTSTSAVAAIEVHSFDNVDQEEAFQELTATLRCPKCQNNTIADSDAPLARDMRQKVYDMLQQGKDKEDVVDYMVARYGNFVTYEPPVMLSTIILWLGPLFFIVGGFTVLVLRSRRNNEPQAAANDDLDEAEAKRLKAMLAEMEQDNVENKNDKVEK</sequence>
<proteinExistence type="inferred from homology"/>
<dbReference type="FunFam" id="1.10.8.640:FF:000001">
    <property type="entry name" value="Cytochrome c-type biogenesis protein"/>
    <property type="match status" value="1"/>
</dbReference>
<keyword evidence="4 7" id="KW-0732">Signal</keyword>
<evidence type="ECO:0000259" key="8">
    <source>
        <dbReference type="Pfam" id="PF03918"/>
    </source>
</evidence>
<dbReference type="Pfam" id="PF03918">
    <property type="entry name" value="CcmH"/>
    <property type="match status" value="1"/>
</dbReference>
<evidence type="ECO:0000256" key="3">
    <source>
        <dbReference type="ARBA" id="ARBA00022723"/>
    </source>
</evidence>
<dbReference type="InterPro" id="IPR005616">
    <property type="entry name" value="CcmH/CycL/Ccl2/NrfF_N"/>
</dbReference>
<dbReference type="PANTHER" id="PTHR47870">
    <property type="entry name" value="CYTOCHROME C-TYPE BIOGENESIS PROTEIN CCMH"/>
    <property type="match status" value="1"/>
</dbReference>
<evidence type="ECO:0000256" key="2">
    <source>
        <dbReference type="ARBA" id="ARBA00022617"/>
    </source>
</evidence>
<dbReference type="GO" id="GO:0017004">
    <property type="term" value="P:cytochrome complex assembly"/>
    <property type="evidence" value="ECO:0007669"/>
    <property type="project" value="UniProtKB-KW"/>
</dbReference>
<dbReference type="EMBL" id="LVHF01000012">
    <property type="protein sequence ID" value="OAN18826.1"/>
    <property type="molecule type" value="Genomic_DNA"/>
</dbReference>
<dbReference type="CDD" id="cd16378">
    <property type="entry name" value="CcmH_N"/>
    <property type="match status" value="1"/>
</dbReference>
<evidence type="ECO:0000313" key="9">
    <source>
        <dbReference type="EMBL" id="OAN18826.1"/>
    </source>
</evidence>
<keyword evidence="7" id="KW-1133">Transmembrane helix</keyword>
<dbReference type="RefSeq" id="WP_068330276.1">
    <property type="nucleotide sequence ID" value="NZ_LVHF01000012.1"/>
</dbReference>
<keyword evidence="10" id="KW-1185">Reference proteome</keyword>
<accession>A0A178KP00</accession>